<dbReference type="EMBL" id="JACHVA010000052">
    <property type="protein sequence ID" value="MBC2601271.1"/>
    <property type="molecule type" value="Genomic_DNA"/>
</dbReference>
<keyword evidence="1" id="KW-1133">Transmembrane helix</keyword>
<evidence type="ECO:0000313" key="2">
    <source>
        <dbReference type="EMBL" id="MBC2601271.1"/>
    </source>
</evidence>
<name>A0A7X1AWG7_9BACT</name>
<feature type="transmembrane region" description="Helical" evidence="1">
    <location>
        <begin position="82"/>
        <end position="102"/>
    </location>
</feature>
<dbReference type="InterPro" id="IPR025187">
    <property type="entry name" value="DUF4112"/>
</dbReference>
<feature type="transmembrane region" description="Helical" evidence="1">
    <location>
        <begin position="127"/>
        <end position="153"/>
    </location>
</feature>
<reference evidence="2 3" key="1">
    <citation type="submission" date="2020-07" db="EMBL/GenBank/DDBJ databases">
        <authorList>
            <person name="Feng X."/>
        </authorList>
    </citation>
    <scope>NUCLEOTIDE SEQUENCE [LARGE SCALE GENOMIC DNA]</scope>
    <source>
        <strain evidence="2 3">JCM14086</strain>
    </source>
</reference>
<comment type="caution">
    <text evidence="2">The sequence shown here is derived from an EMBL/GenBank/DDBJ whole genome shotgun (WGS) entry which is preliminary data.</text>
</comment>
<keyword evidence="3" id="KW-1185">Reference proteome</keyword>
<keyword evidence="1" id="KW-0472">Membrane</keyword>
<dbReference type="RefSeq" id="WP_185691992.1">
    <property type="nucleotide sequence ID" value="NZ_JACHVA010000052.1"/>
</dbReference>
<dbReference type="Pfam" id="PF13430">
    <property type="entry name" value="DUF4112"/>
    <property type="match status" value="1"/>
</dbReference>
<dbReference type="PANTHER" id="PTHR35519">
    <property type="entry name" value="MEMBRANE PROTEINS"/>
    <property type="match status" value="1"/>
</dbReference>
<evidence type="ECO:0000313" key="3">
    <source>
        <dbReference type="Proteomes" id="UP000525652"/>
    </source>
</evidence>
<organism evidence="2 3">
    <name type="scientific">Puniceicoccus vermicola</name>
    <dbReference type="NCBI Taxonomy" id="388746"/>
    <lineage>
        <taxon>Bacteria</taxon>
        <taxon>Pseudomonadati</taxon>
        <taxon>Verrucomicrobiota</taxon>
        <taxon>Opitutia</taxon>
        <taxon>Puniceicoccales</taxon>
        <taxon>Puniceicoccaceae</taxon>
        <taxon>Puniceicoccus</taxon>
    </lineage>
</organism>
<dbReference type="Proteomes" id="UP000525652">
    <property type="component" value="Unassembled WGS sequence"/>
</dbReference>
<keyword evidence="1" id="KW-0812">Transmembrane</keyword>
<protein>
    <submittedName>
        <fullName evidence="2">DUF4112 domain-containing protein</fullName>
    </submittedName>
</protein>
<proteinExistence type="predicted"/>
<gene>
    <name evidence="2" type="ORF">H5P30_05730</name>
</gene>
<sequence length="161" mass="17369">MKEKPQEPPKEGRSEGSRILAFILDDLIPIPGTKARIGLDPIIGLIPGVGDGSTTAVGSYILVQGLNKGVSRIVLIRMAINLLINGIFGAIPILGDLFSAWFKSNQRNYRLLEKHRNGAKKATAMDWIVVIGALVFVIAVAVGLSFLVGLVFYRLLSVLFG</sequence>
<accession>A0A7X1AWG7</accession>
<dbReference type="PANTHER" id="PTHR35519:SF2">
    <property type="entry name" value="PH DOMAIN PROTEIN"/>
    <property type="match status" value="1"/>
</dbReference>
<evidence type="ECO:0000256" key="1">
    <source>
        <dbReference type="SAM" id="Phobius"/>
    </source>
</evidence>
<dbReference type="AlphaFoldDB" id="A0A7X1AWG7"/>